<evidence type="ECO:0000313" key="2">
    <source>
        <dbReference type="EMBL" id="KAF0773935.1"/>
    </source>
</evidence>
<name>A0A6G0ZRG7_APHCR</name>
<dbReference type="AlphaFoldDB" id="A0A6G0ZRG7"/>
<evidence type="ECO:0000259" key="1">
    <source>
        <dbReference type="Pfam" id="PF15995"/>
    </source>
</evidence>
<dbReference type="OrthoDB" id="6613664at2759"/>
<keyword evidence="3" id="KW-1185">Reference proteome</keyword>
<dbReference type="EMBL" id="VUJU01000019">
    <property type="protein sequence ID" value="KAF0773935.1"/>
    <property type="molecule type" value="Genomic_DNA"/>
</dbReference>
<comment type="caution">
    <text evidence="2">The sequence shown here is derived from an EMBL/GenBank/DDBJ whole genome shotgun (WGS) entry which is preliminary data.</text>
</comment>
<evidence type="ECO:0000313" key="3">
    <source>
        <dbReference type="Proteomes" id="UP000478052"/>
    </source>
</evidence>
<dbReference type="Pfam" id="PF15995">
    <property type="entry name" value="DUF4771"/>
    <property type="match status" value="1"/>
</dbReference>
<dbReference type="PANTHER" id="PTHR41967">
    <property type="entry name" value="FI19406P1-RELATED"/>
    <property type="match status" value="1"/>
</dbReference>
<feature type="domain" description="DUF4771" evidence="1">
    <location>
        <begin position="532"/>
        <end position="641"/>
    </location>
</feature>
<accession>A0A6G0ZRG7</accession>
<proteinExistence type="predicted"/>
<gene>
    <name evidence="2" type="ORF">FWK35_00000456</name>
</gene>
<dbReference type="Proteomes" id="UP000478052">
    <property type="component" value="Unassembled WGS sequence"/>
</dbReference>
<protein>
    <recommendedName>
        <fullName evidence="1">DUF4771 domain-containing protein</fullName>
    </recommendedName>
</protein>
<reference evidence="2 3" key="1">
    <citation type="submission" date="2019-08" db="EMBL/GenBank/DDBJ databases">
        <title>Whole genome of Aphis craccivora.</title>
        <authorList>
            <person name="Voronova N.V."/>
            <person name="Shulinski R.S."/>
            <person name="Bandarenka Y.V."/>
            <person name="Zhorov D.G."/>
            <person name="Warner D."/>
        </authorList>
    </citation>
    <scope>NUCLEOTIDE SEQUENCE [LARGE SCALE GENOMIC DNA]</scope>
    <source>
        <strain evidence="2">180601</strain>
        <tissue evidence="2">Whole Body</tissue>
    </source>
</reference>
<sequence>MLFSSFNEFSYLKTCKGKVTTTNSYRKCCEDVLEEGIQKERITTTHNKIMKSSRDFYKDLVPKREIAGPPWYQELTIYQMNIIDGLQNHIENDFDNNDTKRVRQALKELGIQTKIPHKDIIIHNIKQKMKNIIDPSMHPLDKLFIKIPLTTYFENKKYDKGVVKKETEENKTIEELECITSKIANNVSSNKDFLRKNDSKTYDDITNNKIVITENDKHLSKTEPFNFSNQKQEKSNYDEFETVIPSTISDVLSFSDYRSYNSEYLNSTQLIHLKKSIPFNYIEYEEVNEESESEKTIEDEDFSFLKEDNEYDENVVLKTDFNFKQCFFGKYANIDHGNPTEEISQILEKSSVSNIMNNQSRIEDSMIRMFSYKKNVFPDYRLHSIGTKMSQQYNKQNLSFNEMINENEIHRSLKSMNSKPKVSVELDLCKTSNTILNILNPDNNSEKCESVKSVKNEAIDQSDAYKKIMQKTHIYDEVLENMHKLPKWKKLKTVLYFLAILGDPIARLPCIIKLDTIRYWYKSRLNINSSHLTAKQKVKLLETSKRLWKSPRSKIMDKLSIPRSPFSNQEICVKLTWDRKKMVLKKINEVKNSYTKRFKELALKNTREMYPTFKTIHYKNQFNKDFKRIYYSYFPAKEGDIIWRQITSIPSGKH</sequence>
<organism evidence="2 3">
    <name type="scientific">Aphis craccivora</name>
    <name type="common">Cowpea aphid</name>
    <dbReference type="NCBI Taxonomy" id="307492"/>
    <lineage>
        <taxon>Eukaryota</taxon>
        <taxon>Metazoa</taxon>
        <taxon>Ecdysozoa</taxon>
        <taxon>Arthropoda</taxon>
        <taxon>Hexapoda</taxon>
        <taxon>Insecta</taxon>
        <taxon>Pterygota</taxon>
        <taxon>Neoptera</taxon>
        <taxon>Paraneoptera</taxon>
        <taxon>Hemiptera</taxon>
        <taxon>Sternorrhyncha</taxon>
        <taxon>Aphidomorpha</taxon>
        <taxon>Aphidoidea</taxon>
        <taxon>Aphididae</taxon>
        <taxon>Aphidini</taxon>
        <taxon>Aphis</taxon>
        <taxon>Aphis</taxon>
    </lineage>
</organism>
<dbReference type="PANTHER" id="PTHR41967:SF6">
    <property type="entry name" value="FI19406P1-RELATED"/>
    <property type="match status" value="1"/>
</dbReference>
<dbReference type="InterPro" id="IPR031936">
    <property type="entry name" value="DUF4771"/>
</dbReference>